<protein>
    <submittedName>
        <fullName evidence="1">Uncharacterized protein</fullName>
    </submittedName>
</protein>
<proteinExistence type="predicted"/>
<gene>
    <name evidence="1" type="ORF">WAT24_05910</name>
</gene>
<reference evidence="1 2" key="1">
    <citation type="journal article" date="2014" name="Int. J. Syst. Evol. Microbiol.">
        <title>Fulvimonas yonginensis sp. nov., isolated from greenhouse soil, and emended description of the genus Fulvimonas.</title>
        <authorList>
            <person name="Ahn J.H."/>
            <person name="Kim S.J."/>
            <person name="Weon H.Y."/>
            <person name="Hong S.B."/>
            <person name="Seok S.J."/>
            <person name="Kwon S.W."/>
        </authorList>
    </citation>
    <scope>NUCLEOTIDE SEQUENCE [LARGE SCALE GENOMIC DNA]</scope>
    <source>
        <strain evidence="1 2">KACC 16952</strain>
    </source>
</reference>
<dbReference type="RefSeq" id="WP_336806907.1">
    <property type="nucleotide sequence ID" value="NZ_JBBBNY010000003.1"/>
</dbReference>
<name>A0ABU8JB79_9GAMM</name>
<evidence type="ECO:0000313" key="2">
    <source>
        <dbReference type="Proteomes" id="UP001381174"/>
    </source>
</evidence>
<accession>A0ABU8JB79</accession>
<evidence type="ECO:0000313" key="1">
    <source>
        <dbReference type="EMBL" id="MEI7036287.1"/>
    </source>
</evidence>
<dbReference type="EMBL" id="JBBBNY010000003">
    <property type="protein sequence ID" value="MEI7036287.1"/>
    <property type="molecule type" value="Genomic_DNA"/>
</dbReference>
<sequence>MILSEACGKSAPGRGRSPLRQRIDQQRVQLWFQWIQLRSQGATYYALEKQLIGDGFGRNAEGVLSHRHRMARYAQGKHVPRSALIERAELAFPRSRALLEHVYWDIIDPEKDLMTHRPRWLAGLGPETQRVLHRSGSRASEFMVDREKTSRRLLRRLEQLGSFEALAATALLLREAQAEGHESLAYQCAQSFWVILLLIGSTVPFINLLPAMAALAGEALIDHVQHDDEQVEIATAPVRLYEQILRHHCLAREDRGLLDPRWNSWVRYRLQLMRGDYGFDLLFALGLPTRATEALHADPARYLAFQRDAFVRWKALDYITQAEWAKRSFMDDWVAYMGDPEGRWPELSDGPVPLAEPPSDG</sequence>
<comment type="caution">
    <text evidence="1">The sequence shown here is derived from an EMBL/GenBank/DDBJ whole genome shotgun (WGS) entry which is preliminary data.</text>
</comment>
<organism evidence="1 2">
    <name type="scientific">Fulvimonas yonginensis</name>
    <dbReference type="NCBI Taxonomy" id="1495200"/>
    <lineage>
        <taxon>Bacteria</taxon>
        <taxon>Pseudomonadati</taxon>
        <taxon>Pseudomonadota</taxon>
        <taxon>Gammaproteobacteria</taxon>
        <taxon>Lysobacterales</taxon>
        <taxon>Rhodanobacteraceae</taxon>
        <taxon>Fulvimonas</taxon>
    </lineage>
</organism>
<dbReference type="Proteomes" id="UP001381174">
    <property type="component" value="Unassembled WGS sequence"/>
</dbReference>
<keyword evidence="2" id="KW-1185">Reference proteome</keyword>